<evidence type="ECO:0000256" key="3">
    <source>
        <dbReference type="ARBA" id="ARBA00004141"/>
    </source>
</evidence>
<dbReference type="NCBIfam" id="TIGR02968">
    <property type="entry name" value="succ_dehyd_anc"/>
    <property type="match status" value="1"/>
</dbReference>
<dbReference type="GO" id="GO:0020037">
    <property type="term" value="F:heme binding"/>
    <property type="evidence" value="ECO:0007669"/>
    <property type="project" value="InterPro"/>
</dbReference>
<dbReference type="RefSeq" id="WP_104506591.1">
    <property type="nucleotide sequence ID" value="NZ_JACIGC010000007.1"/>
</dbReference>
<dbReference type="InterPro" id="IPR034804">
    <property type="entry name" value="SQR/QFR_C/D"/>
</dbReference>
<evidence type="ECO:0000256" key="11">
    <source>
        <dbReference type="ARBA" id="ARBA00022723"/>
    </source>
</evidence>
<protein>
    <recommendedName>
        <fullName evidence="6">Succinate dehydrogenase hydrophobic membrane anchor subunit</fullName>
    </recommendedName>
</protein>
<evidence type="ECO:0000256" key="8">
    <source>
        <dbReference type="ARBA" id="ARBA00022532"/>
    </source>
</evidence>
<evidence type="ECO:0000256" key="4">
    <source>
        <dbReference type="ARBA" id="ARBA00005163"/>
    </source>
</evidence>
<evidence type="ECO:0000256" key="1">
    <source>
        <dbReference type="ARBA" id="ARBA00001971"/>
    </source>
</evidence>
<gene>
    <name evidence="16" type="ORF">CCR94_04060</name>
</gene>
<keyword evidence="10" id="KW-0812">Transmembrane</keyword>
<evidence type="ECO:0000256" key="5">
    <source>
        <dbReference type="ARBA" id="ARBA00011558"/>
    </source>
</evidence>
<keyword evidence="11" id="KW-0479">Metal-binding</keyword>
<keyword evidence="8" id="KW-0816">Tricarboxylic acid cycle</keyword>
<evidence type="ECO:0000256" key="7">
    <source>
        <dbReference type="ARBA" id="ARBA00022448"/>
    </source>
</evidence>
<keyword evidence="13" id="KW-1133">Transmembrane helix</keyword>
<evidence type="ECO:0000256" key="13">
    <source>
        <dbReference type="ARBA" id="ARBA00022989"/>
    </source>
</evidence>
<dbReference type="InterPro" id="IPR000701">
    <property type="entry name" value="SuccDH_FuR_B_TM-su"/>
</dbReference>
<comment type="pathway">
    <text evidence="4">Carbohydrate metabolism; tricarboxylic acid cycle.</text>
</comment>
<keyword evidence="17" id="KW-1185">Reference proteome</keyword>
<dbReference type="UniPathway" id="UPA00223"/>
<evidence type="ECO:0000256" key="15">
    <source>
        <dbReference type="ARBA" id="ARBA00023136"/>
    </source>
</evidence>
<evidence type="ECO:0000313" key="17">
    <source>
        <dbReference type="Proteomes" id="UP000239089"/>
    </source>
</evidence>
<keyword evidence="15" id="KW-0472">Membrane</keyword>
<keyword evidence="9" id="KW-0349">Heme</keyword>
<dbReference type="EMBL" id="NHSJ01000034">
    <property type="protein sequence ID" value="PPQ32818.1"/>
    <property type="molecule type" value="Genomic_DNA"/>
</dbReference>
<organism evidence="16 17">
    <name type="scientific">Rhodoblastus sphagnicola</name>
    <dbReference type="NCBI Taxonomy" id="333368"/>
    <lineage>
        <taxon>Bacteria</taxon>
        <taxon>Pseudomonadati</taxon>
        <taxon>Pseudomonadota</taxon>
        <taxon>Alphaproteobacteria</taxon>
        <taxon>Hyphomicrobiales</taxon>
        <taxon>Rhodoblastaceae</taxon>
        <taxon>Rhodoblastus</taxon>
    </lineage>
</organism>
<evidence type="ECO:0000256" key="9">
    <source>
        <dbReference type="ARBA" id="ARBA00022617"/>
    </source>
</evidence>
<dbReference type="Gene3D" id="1.20.1300.10">
    <property type="entry name" value="Fumarate reductase/succinate dehydrogenase, transmembrane subunit"/>
    <property type="match status" value="1"/>
</dbReference>
<evidence type="ECO:0000313" key="16">
    <source>
        <dbReference type="EMBL" id="PPQ32818.1"/>
    </source>
</evidence>
<keyword evidence="7" id="KW-0813">Transport</keyword>
<dbReference type="InterPro" id="IPR014312">
    <property type="entry name" value="Succ_DH_anchor"/>
</dbReference>
<evidence type="ECO:0000256" key="10">
    <source>
        <dbReference type="ARBA" id="ARBA00022692"/>
    </source>
</evidence>
<evidence type="ECO:0000256" key="2">
    <source>
        <dbReference type="ARBA" id="ARBA00004050"/>
    </source>
</evidence>
<comment type="subcellular location">
    <subcellularLocation>
        <location evidence="3">Membrane</location>
        <topology evidence="3">Multi-pass membrane protein</topology>
    </subcellularLocation>
</comment>
<dbReference type="GO" id="GO:0016020">
    <property type="term" value="C:membrane"/>
    <property type="evidence" value="ECO:0007669"/>
    <property type="project" value="UniProtKB-SubCell"/>
</dbReference>
<comment type="subunit">
    <text evidence="5">Part of an enzyme complex containing four subunits: a flavoprotein, an iron-sulfur protein, plus two membrane-anchoring proteins, SdhC and SdhD.</text>
</comment>
<keyword evidence="12" id="KW-0249">Electron transport</keyword>
<dbReference type="OrthoDB" id="9809280at2"/>
<name>A0A2S6NDW8_9HYPH</name>
<comment type="caution">
    <text evidence="16">The sequence shown here is derived from an EMBL/GenBank/DDBJ whole genome shotgun (WGS) entry which is preliminary data.</text>
</comment>
<evidence type="ECO:0000256" key="14">
    <source>
        <dbReference type="ARBA" id="ARBA00023004"/>
    </source>
</evidence>
<dbReference type="SUPFAM" id="SSF81343">
    <property type="entry name" value="Fumarate reductase respiratory complex transmembrane subunits"/>
    <property type="match status" value="1"/>
</dbReference>
<evidence type="ECO:0000256" key="12">
    <source>
        <dbReference type="ARBA" id="ARBA00022982"/>
    </source>
</evidence>
<dbReference type="GO" id="GO:0006099">
    <property type="term" value="P:tricarboxylic acid cycle"/>
    <property type="evidence" value="ECO:0007669"/>
    <property type="project" value="UniProtKB-UniPathway"/>
</dbReference>
<proteinExistence type="predicted"/>
<comment type="function">
    <text evidence="2">Membrane-anchoring subunit of succinate dehydrogenase (SDH).</text>
</comment>
<comment type="cofactor">
    <cofactor evidence="1">
        <name>heme</name>
        <dbReference type="ChEBI" id="CHEBI:30413"/>
    </cofactor>
</comment>
<dbReference type="Pfam" id="PF01127">
    <property type="entry name" value="Sdh_cyt"/>
    <property type="match status" value="1"/>
</dbReference>
<reference evidence="16 17" key="1">
    <citation type="journal article" date="2018" name="Arch. Microbiol.">
        <title>New insights into the metabolic potential of the phototrophic purple bacterium Rhodopila globiformis DSM 161(T) from its draft genome sequence and evidence for a vanadium-dependent nitrogenase.</title>
        <authorList>
            <person name="Imhoff J.F."/>
            <person name="Rahn T."/>
            <person name="Kunzel S."/>
            <person name="Neulinger S.C."/>
        </authorList>
    </citation>
    <scope>NUCLEOTIDE SEQUENCE [LARGE SCALE GENOMIC DNA]</scope>
    <source>
        <strain evidence="16 17">DSM 16996</strain>
    </source>
</reference>
<dbReference type="CDD" id="cd03495">
    <property type="entry name" value="SQR_TypeC_SdhD_like"/>
    <property type="match status" value="1"/>
</dbReference>
<sequence length="131" mass="14268">MPKPDSIVQTPRARVKYLGVARSGTETLWAIRLTSFALLPLTIAFVVIVAMLGKADLASARALLGAPLVAILMILFVLASVWHMAEGMRSVIADYIRHQHMRELALMANFCFAAGVGLVCVFAVLRLSFVQ</sequence>
<dbReference type="AlphaFoldDB" id="A0A2S6NDW8"/>
<accession>A0A2S6NDW8</accession>
<dbReference type="GO" id="GO:0046872">
    <property type="term" value="F:metal ion binding"/>
    <property type="evidence" value="ECO:0007669"/>
    <property type="project" value="UniProtKB-KW"/>
</dbReference>
<evidence type="ECO:0000256" key="6">
    <source>
        <dbReference type="ARBA" id="ARBA00019425"/>
    </source>
</evidence>
<dbReference type="Proteomes" id="UP000239089">
    <property type="component" value="Unassembled WGS sequence"/>
</dbReference>
<keyword evidence="14" id="KW-0408">Iron</keyword>